<comment type="similarity">
    <text evidence="1">Belongs to the peptidase M24B family.</text>
</comment>
<dbReference type="InterPro" id="IPR029149">
    <property type="entry name" value="Creatin/AminoP/Spt16_N"/>
</dbReference>
<evidence type="ECO:0000256" key="3">
    <source>
        <dbReference type="ARBA" id="ARBA00022801"/>
    </source>
</evidence>
<keyword evidence="8" id="KW-1185">Reference proteome</keyword>
<dbReference type="InterPro" id="IPR000994">
    <property type="entry name" value="Pept_M24"/>
</dbReference>
<keyword evidence="3" id="KW-0378">Hydrolase</keyword>
<sequence length="601" mass="66787">MLENQKFETITDRLNLIRGELKRTGLDAVILPRFDEHQGEYCAPHDERLAWATGFTGSAGLAIITHDQAVMFVDGRYTVQVRNQCSSEVFSYQHIFDEPLENWISANMKAGQQIGVDPMLIPSLWWDRFAGGAEEAGAALVATVGNLIDAVWSDQPDKPLAPVMPYSIEKAGKTSMEKRTEIAALLKTVGVKMLVETQPDNIAWLLNVRGGDVEFNPIPHSFLLLKDDGSCNWFVDSRKLSNDLSEYELENVETADPASFIGSLEKLTESGTQVLIDPLCSPVATRSAVQAAGGVPMMEQGAVTLTKAKKNDRELKGLRDCHVRDGIAWTEFAAWLKREVPERAKAGDPVRELDAEERILMERQRQKDFVYPSFRSISAAAGNAAMCHYAATDASNAAILPENTYLLDSGGQYQDGTTDATRTFAFSQVSPEFKRAYTAVFKGFVALASLRFPKGTQGHHIDGFARRPLWDLGLDYDHGTGHGIGHFLSVHEQPQRIGKPHNPVDLVAGMVMSIEPGFYLADQYGIRIENLFEIVEEDDGFLAFRNLSYIPIEPQMLNMVDLTRTELKWLGDYNTDLKRVLGPELSPDAYDYLLSCTELAE</sequence>
<dbReference type="InterPro" id="IPR036005">
    <property type="entry name" value="Creatinase/aminopeptidase-like"/>
</dbReference>
<dbReference type="InterPro" id="IPR032416">
    <property type="entry name" value="Peptidase_M24_C"/>
</dbReference>
<dbReference type="InterPro" id="IPR050422">
    <property type="entry name" value="X-Pro_aminopeptidase_P"/>
</dbReference>
<dbReference type="Gene3D" id="3.40.350.10">
    <property type="entry name" value="Creatinase/prolidase N-terminal domain"/>
    <property type="match status" value="2"/>
</dbReference>
<evidence type="ECO:0000259" key="4">
    <source>
        <dbReference type="Pfam" id="PF00557"/>
    </source>
</evidence>
<evidence type="ECO:0000259" key="5">
    <source>
        <dbReference type="Pfam" id="PF01321"/>
    </source>
</evidence>
<name>A0ABQ3ELI4_9HYPH</name>
<keyword evidence="7" id="KW-0645">Protease</keyword>
<dbReference type="EMBL" id="BMXE01000007">
    <property type="protein sequence ID" value="GHB42803.1"/>
    <property type="molecule type" value="Genomic_DNA"/>
</dbReference>
<dbReference type="Pfam" id="PF16188">
    <property type="entry name" value="Peptidase_M24_C"/>
    <property type="match status" value="1"/>
</dbReference>
<dbReference type="SUPFAM" id="SSF55920">
    <property type="entry name" value="Creatinase/aminopeptidase"/>
    <property type="match status" value="1"/>
</dbReference>
<evidence type="ECO:0000313" key="7">
    <source>
        <dbReference type="EMBL" id="GHB42803.1"/>
    </source>
</evidence>
<evidence type="ECO:0000256" key="2">
    <source>
        <dbReference type="ARBA" id="ARBA00022723"/>
    </source>
</evidence>
<evidence type="ECO:0000256" key="1">
    <source>
        <dbReference type="ARBA" id="ARBA00008766"/>
    </source>
</evidence>
<dbReference type="InterPro" id="IPR033740">
    <property type="entry name" value="Pept_M24B"/>
</dbReference>
<dbReference type="GO" id="GO:0004177">
    <property type="term" value="F:aminopeptidase activity"/>
    <property type="evidence" value="ECO:0007669"/>
    <property type="project" value="UniProtKB-KW"/>
</dbReference>
<dbReference type="CDD" id="cd01085">
    <property type="entry name" value="APP"/>
    <property type="match status" value="1"/>
</dbReference>
<protein>
    <submittedName>
        <fullName evidence="7">Xaa-Pro aminopeptidase</fullName>
    </submittedName>
</protein>
<dbReference type="Pfam" id="PF00557">
    <property type="entry name" value="Peptidase_M24"/>
    <property type="match status" value="1"/>
</dbReference>
<feature type="domain" description="Peptidase M24" evidence="4">
    <location>
        <begin position="318"/>
        <end position="535"/>
    </location>
</feature>
<dbReference type="PANTHER" id="PTHR43763:SF6">
    <property type="entry name" value="XAA-PRO AMINOPEPTIDASE 1"/>
    <property type="match status" value="1"/>
</dbReference>
<feature type="domain" description="Creatinase N-terminal" evidence="5">
    <location>
        <begin position="13"/>
        <end position="125"/>
    </location>
</feature>
<dbReference type="SUPFAM" id="SSF53092">
    <property type="entry name" value="Creatinase/prolidase N-terminal domain"/>
    <property type="match status" value="1"/>
</dbReference>
<dbReference type="Pfam" id="PF01321">
    <property type="entry name" value="Creatinase_N"/>
    <property type="match status" value="1"/>
</dbReference>
<accession>A0ABQ3ELI4</accession>
<feature type="domain" description="Peptidase M24 C-terminal" evidence="6">
    <location>
        <begin position="540"/>
        <end position="597"/>
    </location>
</feature>
<dbReference type="InterPro" id="IPR000587">
    <property type="entry name" value="Creatinase_N"/>
</dbReference>
<dbReference type="Gene3D" id="3.90.230.10">
    <property type="entry name" value="Creatinase/methionine aminopeptidase superfamily"/>
    <property type="match status" value="1"/>
</dbReference>
<proteinExistence type="inferred from homology"/>
<keyword evidence="7" id="KW-0031">Aminopeptidase</keyword>
<reference evidence="8" key="1">
    <citation type="journal article" date="2019" name="Int. J. Syst. Evol. Microbiol.">
        <title>The Global Catalogue of Microorganisms (GCM) 10K type strain sequencing project: providing services to taxonomists for standard genome sequencing and annotation.</title>
        <authorList>
            <consortium name="The Broad Institute Genomics Platform"/>
            <consortium name="The Broad Institute Genome Sequencing Center for Infectious Disease"/>
            <person name="Wu L."/>
            <person name="Ma J."/>
        </authorList>
    </citation>
    <scope>NUCLEOTIDE SEQUENCE [LARGE SCALE GENOMIC DNA]</scope>
    <source>
        <strain evidence="8">KCTC 12861</strain>
    </source>
</reference>
<dbReference type="Proteomes" id="UP000637980">
    <property type="component" value="Unassembled WGS sequence"/>
</dbReference>
<dbReference type="PANTHER" id="PTHR43763">
    <property type="entry name" value="XAA-PRO AMINOPEPTIDASE 1"/>
    <property type="match status" value="1"/>
</dbReference>
<evidence type="ECO:0000313" key="8">
    <source>
        <dbReference type="Proteomes" id="UP000637980"/>
    </source>
</evidence>
<dbReference type="RefSeq" id="WP_189438109.1">
    <property type="nucleotide sequence ID" value="NZ_BMXE01000007.1"/>
</dbReference>
<gene>
    <name evidence="7" type="ORF">GCM10007094_35140</name>
</gene>
<comment type="caution">
    <text evidence="7">The sequence shown here is derived from an EMBL/GenBank/DDBJ whole genome shotgun (WGS) entry which is preliminary data.</text>
</comment>
<keyword evidence="2" id="KW-0479">Metal-binding</keyword>
<evidence type="ECO:0000259" key="6">
    <source>
        <dbReference type="Pfam" id="PF16188"/>
    </source>
</evidence>
<dbReference type="Pfam" id="PF16189">
    <property type="entry name" value="Creatinase_N_2"/>
    <property type="match status" value="1"/>
</dbReference>
<organism evidence="7 8">
    <name type="scientific">Pseudovibrio japonicus</name>
    <dbReference type="NCBI Taxonomy" id="366534"/>
    <lineage>
        <taxon>Bacteria</taxon>
        <taxon>Pseudomonadati</taxon>
        <taxon>Pseudomonadota</taxon>
        <taxon>Alphaproteobacteria</taxon>
        <taxon>Hyphomicrobiales</taxon>
        <taxon>Stappiaceae</taxon>
        <taxon>Pseudovibrio</taxon>
    </lineage>
</organism>